<protein>
    <submittedName>
        <fullName evidence="2">Uncharacterized protein</fullName>
    </submittedName>
</protein>
<organism evidence="2 3">
    <name type="scientific">Conchiformibius kuhniae</name>
    <dbReference type="NCBI Taxonomy" id="211502"/>
    <lineage>
        <taxon>Bacteria</taxon>
        <taxon>Pseudomonadati</taxon>
        <taxon>Pseudomonadota</taxon>
        <taxon>Betaproteobacteria</taxon>
        <taxon>Neisseriales</taxon>
        <taxon>Neisseriaceae</taxon>
        <taxon>Conchiformibius</taxon>
    </lineage>
</organism>
<name>A0A8T9MXI1_9NEIS</name>
<feature type="transmembrane region" description="Helical" evidence="1">
    <location>
        <begin position="23"/>
        <end position="41"/>
    </location>
</feature>
<gene>
    <name evidence="2" type="ORF">LVJ77_02550</name>
</gene>
<dbReference type="Proteomes" id="UP000831534">
    <property type="component" value="Chromosome"/>
</dbReference>
<evidence type="ECO:0000313" key="3">
    <source>
        <dbReference type="Proteomes" id="UP000831534"/>
    </source>
</evidence>
<reference evidence="2" key="1">
    <citation type="journal article" date="2022" name="Res Sq">
        <title>Evolution of multicellular longitudinally dividing oral cavity symbionts (Neisseriaceae).</title>
        <authorList>
            <person name="Nyongesa S."/>
            <person name="Weber P."/>
            <person name="Bernet E."/>
            <person name="Pullido F."/>
            <person name="Nieckarz M."/>
            <person name="Delaby M."/>
            <person name="Nieves C."/>
            <person name="Viehboeck T."/>
            <person name="Krause N."/>
            <person name="Rivera-Millot A."/>
            <person name="Nakamura A."/>
            <person name="Vischer N."/>
            <person name="VanNieuwenhze M."/>
            <person name="Brun Y."/>
            <person name="Cava F."/>
            <person name="Bulgheresi S."/>
            <person name="Veyrier F."/>
        </authorList>
    </citation>
    <scope>NUCLEOTIDE SEQUENCE</scope>
    <source>
        <strain evidence="2">17694</strain>
    </source>
</reference>
<evidence type="ECO:0000256" key="1">
    <source>
        <dbReference type="SAM" id="Phobius"/>
    </source>
</evidence>
<keyword evidence="3" id="KW-1185">Reference proteome</keyword>
<reference evidence="2" key="2">
    <citation type="submission" date="2024-09" db="EMBL/GenBank/DDBJ databases">
        <authorList>
            <person name="Veyrier F.J."/>
        </authorList>
    </citation>
    <scope>NUCLEOTIDE SEQUENCE</scope>
    <source>
        <strain evidence="2">17694</strain>
    </source>
</reference>
<dbReference type="RefSeq" id="WP_027008752.1">
    <property type="nucleotide sequence ID" value="NZ_CP091521.1"/>
</dbReference>
<sequence>MTEHPAPHEPPPPPAKPRKHRALVNWLRVIALLFAGLFLLGQCGMSKPRAKTAIIESCIKNVPFAPHWQQQLQSRKLQDPNGTLVRQYCVCMWDEPLQKLSAEQIRSFAKLDAPQQLDLLGGERAFTERDTRCLNALGQDNLSGASQ</sequence>
<keyword evidence="1" id="KW-1133">Transmembrane helix</keyword>
<keyword evidence="1" id="KW-0472">Membrane</keyword>
<keyword evidence="1" id="KW-0812">Transmembrane</keyword>
<proteinExistence type="predicted"/>
<dbReference type="EMBL" id="CP091521">
    <property type="protein sequence ID" value="UOP05158.1"/>
    <property type="molecule type" value="Genomic_DNA"/>
</dbReference>
<dbReference type="AlphaFoldDB" id="A0A8T9MXI1"/>
<dbReference type="KEGG" id="ckh:LVJ77_02550"/>
<accession>A0A8T9MXI1</accession>
<evidence type="ECO:0000313" key="2">
    <source>
        <dbReference type="EMBL" id="UOP05158.1"/>
    </source>
</evidence>